<evidence type="ECO:0000313" key="2">
    <source>
        <dbReference type="EMBL" id="TWB93517.1"/>
    </source>
</evidence>
<dbReference type="Proteomes" id="UP000321304">
    <property type="component" value="Unassembled WGS sequence"/>
</dbReference>
<feature type="region of interest" description="Disordered" evidence="1">
    <location>
        <begin position="31"/>
        <end position="51"/>
    </location>
</feature>
<comment type="caution">
    <text evidence="2">The sequence shown here is derived from an EMBL/GenBank/DDBJ whole genome shotgun (WGS) entry which is preliminary data.</text>
</comment>
<proteinExistence type="predicted"/>
<feature type="compositionally biased region" description="Pro residues" evidence="1">
    <location>
        <begin position="35"/>
        <end position="48"/>
    </location>
</feature>
<dbReference type="RefSeq" id="WP_208764056.1">
    <property type="nucleotide sequence ID" value="NZ_VITY01000010.1"/>
</dbReference>
<dbReference type="EMBL" id="VITY01000010">
    <property type="protein sequence ID" value="TWB93517.1"/>
    <property type="molecule type" value="Genomic_DNA"/>
</dbReference>
<gene>
    <name evidence="2" type="ORF">FBZ93_110121</name>
</gene>
<accession>A0A560LDW2</accession>
<name>A0A560LDW2_9BRAD</name>
<sequence length="711" mass="77308">MVVAICGGIAATVEKTRRYINQRIDRMLAERTPPKPEIPPPPPPPPAPVQSSFDKKAQIELQQLSARVTTLEALLAGAGGTLVDHAPVASDYRGQGAPVFAMLDAVGPYRKNGLFEIYGGNFRERRPGPISVSEADFEITHGQAWLIWSPDFTPAKDATHLQIKFAAPPTTGKLTVGFVLDDGQSLSWVLDLAAKSAEPAGLLPPILPDDIVTRANNAQVVGDIKLAGNQVTVPLPPSLVLNLRSGRTKAISQWFVKVDGAAGTTMRFQTLALVRPAPKATSTGVALAGKVVGGDIAPNTSIELLEESGATKKSVLAADGSFAFTAVDPTKPVSLRLRREEFEHSATLGRWFVPSYDRDDLVIDVRPIYVNEDGHAPDSARAKFNGARKPSPYAAFYEPHSRQYWPGAGTVQEYDSTTFVNNQGYVDRDRFFDNPDNCVRLASTGGSDMVALQVRPFEKVNIILEESLGVALHRCVEVISAATDNGDIGTNYPRIRDYTSKFGVQATLVSMLAGLVSQVSPTMLHDGLGFDPENSAIPNFLHDASGALTFRTASPVFSVFMAKPTYPEYVKGIPFGETLRVPFDVMPQPGKEAFQYWTEIVSYIEKHHPGQNFIFHTGVDQAQCRKNCESTLTLADGTKVAAGAKGFVRNVTEYCAKNGYTCVNPNFSDRYGEVPRLLTFQFDGHYSKLGHQWLAEELTAPLAKILSDTSR</sequence>
<dbReference type="AlphaFoldDB" id="A0A560LDW2"/>
<keyword evidence="3" id="KW-1185">Reference proteome</keyword>
<organism evidence="2 3">
    <name type="scientific">Bradyrhizobium macuxiense</name>
    <dbReference type="NCBI Taxonomy" id="1755647"/>
    <lineage>
        <taxon>Bacteria</taxon>
        <taxon>Pseudomonadati</taxon>
        <taxon>Pseudomonadota</taxon>
        <taxon>Alphaproteobacteria</taxon>
        <taxon>Hyphomicrobiales</taxon>
        <taxon>Nitrobacteraceae</taxon>
        <taxon>Bradyrhizobium</taxon>
    </lineage>
</organism>
<reference evidence="2 3" key="1">
    <citation type="submission" date="2019-06" db="EMBL/GenBank/DDBJ databases">
        <title>Genomic Encyclopedia of Type Strains, Phase IV (KMG-V): Genome sequencing to study the core and pangenomes of soil and plant-associated prokaryotes.</title>
        <authorList>
            <person name="Whitman W."/>
        </authorList>
    </citation>
    <scope>NUCLEOTIDE SEQUENCE [LARGE SCALE GENOMIC DNA]</scope>
    <source>
        <strain evidence="2 3">BR 10355</strain>
    </source>
</reference>
<evidence type="ECO:0000256" key="1">
    <source>
        <dbReference type="SAM" id="MobiDB-lite"/>
    </source>
</evidence>
<evidence type="ECO:0000313" key="3">
    <source>
        <dbReference type="Proteomes" id="UP000321304"/>
    </source>
</evidence>
<protein>
    <submittedName>
        <fullName evidence="2">Uncharacterized protein</fullName>
    </submittedName>
</protein>